<dbReference type="PANTHER" id="PTHR12689:SF4">
    <property type="entry name" value="PROTEIN AAR2 HOMOLOG"/>
    <property type="match status" value="1"/>
</dbReference>
<dbReference type="InterPro" id="IPR038514">
    <property type="entry name" value="AAR2_C_sf"/>
</dbReference>
<gene>
    <name evidence="2" type="ORF">M9458_047077</name>
</gene>
<feature type="domain" description="AAR2 C-terminal" evidence="1">
    <location>
        <begin position="3"/>
        <end position="97"/>
    </location>
</feature>
<proteinExistence type="predicted"/>
<evidence type="ECO:0000259" key="1">
    <source>
        <dbReference type="Pfam" id="PF05282"/>
    </source>
</evidence>
<reference evidence="2 3" key="1">
    <citation type="submission" date="2024-05" db="EMBL/GenBank/DDBJ databases">
        <title>Genome sequencing and assembly of Indian major carp, Cirrhinus mrigala (Hamilton, 1822).</title>
        <authorList>
            <person name="Mohindra V."/>
            <person name="Chowdhury L.M."/>
            <person name="Lal K."/>
            <person name="Jena J.K."/>
        </authorList>
    </citation>
    <scope>NUCLEOTIDE SEQUENCE [LARGE SCALE GENOMIC DNA]</scope>
    <source>
        <strain evidence="2">CM1030</strain>
        <tissue evidence="2">Blood</tissue>
    </source>
</reference>
<name>A0ABD0ND61_CIRMR</name>
<comment type="caution">
    <text evidence="2">The sequence shown here is derived from an EMBL/GenBank/DDBJ whole genome shotgun (WGS) entry which is preliminary data.</text>
</comment>
<keyword evidence="3" id="KW-1185">Reference proteome</keyword>
<dbReference type="Pfam" id="PF05282">
    <property type="entry name" value="AAR2"/>
    <property type="match status" value="1"/>
</dbReference>
<dbReference type="PANTHER" id="PTHR12689">
    <property type="entry name" value="A1 CISTRON SPLICING FACTOR AAR2-RELATED"/>
    <property type="match status" value="1"/>
</dbReference>
<accession>A0ABD0ND61</accession>
<dbReference type="CDD" id="cd13778">
    <property type="entry name" value="Aar2_C"/>
    <property type="match status" value="1"/>
</dbReference>
<dbReference type="InterPro" id="IPR033648">
    <property type="entry name" value="AAR2_C"/>
</dbReference>
<organism evidence="2 3">
    <name type="scientific">Cirrhinus mrigala</name>
    <name type="common">Mrigala</name>
    <dbReference type="NCBI Taxonomy" id="683832"/>
    <lineage>
        <taxon>Eukaryota</taxon>
        <taxon>Metazoa</taxon>
        <taxon>Chordata</taxon>
        <taxon>Craniata</taxon>
        <taxon>Vertebrata</taxon>
        <taxon>Euteleostomi</taxon>
        <taxon>Actinopterygii</taxon>
        <taxon>Neopterygii</taxon>
        <taxon>Teleostei</taxon>
        <taxon>Ostariophysi</taxon>
        <taxon>Cypriniformes</taxon>
        <taxon>Cyprinidae</taxon>
        <taxon>Labeoninae</taxon>
        <taxon>Labeonini</taxon>
        <taxon>Cirrhinus</taxon>
    </lineage>
</organism>
<evidence type="ECO:0000313" key="3">
    <source>
        <dbReference type="Proteomes" id="UP001529510"/>
    </source>
</evidence>
<dbReference type="EMBL" id="JAMKFB020000023">
    <property type="protein sequence ID" value="KAL0159001.1"/>
    <property type="molecule type" value="Genomic_DNA"/>
</dbReference>
<dbReference type="Gene3D" id="1.25.40.550">
    <property type="entry name" value="Aar2, C-terminal domain-like"/>
    <property type="match status" value="1"/>
</dbReference>
<evidence type="ECO:0000313" key="2">
    <source>
        <dbReference type="EMBL" id="KAL0159001.1"/>
    </source>
</evidence>
<dbReference type="AlphaFoldDB" id="A0ABD0ND61"/>
<feature type="non-terminal residue" evidence="2">
    <location>
        <position position="112"/>
    </location>
</feature>
<dbReference type="Proteomes" id="UP001529510">
    <property type="component" value="Unassembled WGS sequence"/>
</dbReference>
<dbReference type="InterPro" id="IPR007946">
    <property type="entry name" value="AAR2"/>
</dbReference>
<sequence length="112" mass="12974">MFVGELQFAFVCFLVGNVYEAFEHWKSLLALLCRSEEAMKERKDLYLGLIAVLYHQLGEIPPDFFVDIVSQNNFLTSTLQVHKPLLHTVSHLESKTEVEHEHSYLKVNIKPN</sequence>
<protein>
    <recommendedName>
        <fullName evidence="1">AAR2 C-terminal domain-containing protein</fullName>
    </recommendedName>
</protein>